<dbReference type="OrthoDB" id="44277at2759"/>
<dbReference type="EMBL" id="MUJZ01001933">
    <property type="protein sequence ID" value="OTF83839.1"/>
    <property type="molecule type" value="Genomic_DNA"/>
</dbReference>
<dbReference type="PANTHER" id="PTHR22753">
    <property type="entry name" value="TRANSMEMBRANE PROTEIN 68"/>
    <property type="match status" value="1"/>
</dbReference>
<feature type="transmembrane region" description="Helical" evidence="1">
    <location>
        <begin position="90"/>
        <end position="109"/>
    </location>
</feature>
<protein>
    <submittedName>
        <fullName evidence="3">Transmembrane protein 68-like protein</fullName>
    </submittedName>
</protein>
<feature type="domain" description="Phospholipid/glycerol acyltransferase" evidence="2">
    <location>
        <begin position="73"/>
        <end position="198"/>
    </location>
</feature>
<dbReference type="GO" id="GO:0016746">
    <property type="term" value="F:acyltransferase activity"/>
    <property type="evidence" value="ECO:0007669"/>
    <property type="project" value="InterPro"/>
</dbReference>
<dbReference type="Proteomes" id="UP000194236">
    <property type="component" value="Unassembled WGS sequence"/>
</dbReference>
<dbReference type="CDD" id="cd07987">
    <property type="entry name" value="LPLAT_MGAT-like"/>
    <property type="match status" value="1"/>
</dbReference>
<dbReference type="InterPro" id="IPR002123">
    <property type="entry name" value="Plipid/glycerol_acylTrfase"/>
</dbReference>
<evidence type="ECO:0000313" key="4">
    <source>
        <dbReference type="Proteomes" id="UP000194236"/>
    </source>
</evidence>
<sequence>LSIISPLFFVLLFYISLLIIWIHCYRYHLINNNDNNIDNRMRSESLHIKIWQRAFNTIAIIFSTFGRLWYDYEIIGIDNLPANGPALLVFYHGTWPCDIYFLIAELYLCKKRIMFTIVERIIYLLPGWPILLRALRLVPGSVNDCVQMLNNGSMVALSPGGLREAMFSDHHHYEIIHSGRLGFARVAKQANVPIIPIFTRNIRESFRQVPIMKNFVKFIYDRYRIPLFLTYGGFPVKLTTIIGEPIRFQSDATVEQIAEMVINFFTHYLTTIYSYYYC</sequence>
<proteinExistence type="predicted"/>
<keyword evidence="1" id="KW-1133">Transmembrane helix</keyword>
<gene>
    <name evidence="3" type="ORF">BLA29_005918</name>
</gene>
<accession>A0A1Y3BS55</accession>
<keyword evidence="1 3" id="KW-0812">Transmembrane</keyword>
<keyword evidence="1" id="KW-0472">Membrane</keyword>
<dbReference type="PANTHER" id="PTHR22753:SF14">
    <property type="entry name" value="MONOACYLGLYCEROL_DIACYLGLYCEROL O-ACYLTRANSFERASE"/>
    <property type="match status" value="1"/>
</dbReference>
<organism evidence="3 4">
    <name type="scientific">Euroglyphus maynei</name>
    <name type="common">Mayne's house dust mite</name>
    <dbReference type="NCBI Taxonomy" id="6958"/>
    <lineage>
        <taxon>Eukaryota</taxon>
        <taxon>Metazoa</taxon>
        <taxon>Ecdysozoa</taxon>
        <taxon>Arthropoda</taxon>
        <taxon>Chelicerata</taxon>
        <taxon>Arachnida</taxon>
        <taxon>Acari</taxon>
        <taxon>Acariformes</taxon>
        <taxon>Sarcoptiformes</taxon>
        <taxon>Astigmata</taxon>
        <taxon>Psoroptidia</taxon>
        <taxon>Analgoidea</taxon>
        <taxon>Pyroglyphidae</taxon>
        <taxon>Pyroglyphinae</taxon>
        <taxon>Euroglyphus</taxon>
    </lineage>
</organism>
<dbReference type="GO" id="GO:0016020">
    <property type="term" value="C:membrane"/>
    <property type="evidence" value="ECO:0007669"/>
    <property type="project" value="TreeGrafter"/>
</dbReference>
<evidence type="ECO:0000256" key="1">
    <source>
        <dbReference type="SAM" id="Phobius"/>
    </source>
</evidence>
<feature type="transmembrane region" description="Helical" evidence="1">
    <location>
        <begin position="6"/>
        <end position="29"/>
    </location>
</feature>
<comment type="caution">
    <text evidence="3">The sequence shown here is derived from an EMBL/GenBank/DDBJ whole genome shotgun (WGS) entry which is preliminary data.</text>
</comment>
<dbReference type="SUPFAM" id="SSF69593">
    <property type="entry name" value="Glycerol-3-phosphate (1)-acyltransferase"/>
    <property type="match status" value="1"/>
</dbReference>
<keyword evidence="4" id="KW-1185">Reference proteome</keyword>
<feature type="non-terminal residue" evidence="3">
    <location>
        <position position="1"/>
    </location>
</feature>
<reference evidence="3 4" key="1">
    <citation type="submission" date="2017-03" db="EMBL/GenBank/DDBJ databases">
        <title>Genome Survey of Euroglyphus maynei.</title>
        <authorList>
            <person name="Arlian L.G."/>
            <person name="Morgan M.S."/>
            <person name="Rider S.D."/>
        </authorList>
    </citation>
    <scope>NUCLEOTIDE SEQUENCE [LARGE SCALE GENOMIC DNA]</scope>
    <source>
        <strain evidence="3">Arlian Lab</strain>
        <tissue evidence="3">Whole body</tissue>
    </source>
</reference>
<dbReference type="Pfam" id="PF01553">
    <property type="entry name" value="Acyltransferase"/>
    <property type="match status" value="1"/>
</dbReference>
<evidence type="ECO:0000259" key="2">
    <source>
        <dbReference type="Pfam" id="PF01553"/>
    </source>
</evidence>
<evidence type="ECO:0000313" key="3">
    <source>
        <dbReference type="EMBL" id="OTF83839.1"/>
    </source>
</evidence>
<name>A0A1Y3BS55_EURMA</name>
<dbReference type="AlphaFoldDB" id="A0A1Y3BS55"/>